<comment type="caution">
    <text evidence="3">The sequence shown here is derived from an EMBL/GenBank/DDBJ whole genome shotgun (WGS) entry which is preliminary data.</text>
</comment>
<feature type="region of interest" description="Disordered" evidence="1">
    <location>
        <begin position="30"/>
        <end position="53"/>
    </location>
</feature>
<evidence type="ECO:0000259" key="2">
    <source>
        <dbReference type="Pfam" id="PF05225"/>
    </source>
</evidence>
<gene>
    <name evidence="3" type="ORF">BJX63DRAFT_406710</name>
</gene>
<dbReference type="InterPro" id="IPR009057">
    <property type="entry name" value="Homeodomain-like_sf"/>
</dbReference>
<reference evidence="3 4" key="1">
    <citation type="submission" date="2024-07" db="EMBL/GenBank/DDBJ databases">
        <title>Section-level genome sequencing and comparative genomics of Aspergillus sections Usti and Cavernicolus.</title>
        <authorList>
            <consortium name="Lawrence Berkeley National Laboratory"/>
            <person name="Nybo J.L."/>
            <person name="Vesth T.C."/>
            <person name="Theobald S."/>
            <person name="Frisvad J.C."/>
            <person name="Larsen T.O."/>
            <person name="Kjaerboelling I."/>
            <person name="Rothschild-Mancinelli K."/>
            <person name="Lyhne E.K."/>
            <person name="Kogle M.E."/>
            <person name="Barry K."/>
            <person name="Clum A."/>
            <person name="Na H."/>
            <person name="Ledsgaard L."/>
            <person name="Lin J."/>
            <person name="Lipzen A."/>
            <person name="Kuo A."/>
            <person name="Riley R."/>
            <person name="Mondo S."/>
            <person name="Labutti K."/>
            <person name="Haridas S."/>
            <person name="Pangalinan J."/>
            <person name="Salamov A.A."/>
            <person name="Simmons B.A."/>
            <person name="Magnuson J.K."/>
            <person name="Chen J."/>
            <person name="Drula E."/>
            <person name="Henrissat B."/>
            <person name="Wiebenga A."/>
            <person name="Lubbers R.J."/>
            <person name="Gomes A.C."/>
            <person name="Makela M.R."/>
            <person name="Stajich J."/>
            <person name="Grigoriev I.V."/>
            <person name="Mortensen U.H."/>
            <person name="De Vries R.P."/>
            <person name="Baker S.E."/>
            <person name="Andersen M.R."/>
        </authorList>
    </citation>
    <scope>NUCLEOTIDE SEQUENCE [LARGE SCALE GENOMIC DNA]</scope>
    <source>
        <strain evidence="3 4">CBS 588.65</strain>
    </source>
</reference>
<dbReference type="Pfam" id="PF05225">
    <property type="entry name" value="HTH_psq"/>
    <property type="match status" value="1"/>
</dbReference>
<name>A0ABR4H134_9EURO</name>
<dbReference type="Proteomes" id="UP001610334">
    <property type="component" value="Unassembled WGS sequence"/>
</dbReference>
<feature type="non-terminal residue" evidence="3">
    <location>
        <position position="53"/>
    </location>
</feature>
<sequence length="53" mass="6198">MVLAIQEVRSGGMTCREAANQYGLKQSLLQDRLNRRPTRQESYIKQQKLDEMD</sequence>
<feature type="domain" description="HTH psq-type" evidence="2">
    <location>
        <begin position="1"/>
        <end position="40"/>
    </location>
</feature>
<dbReference type="Gene3D" id="1.10.10.60">
    <property type="entry name" value="Homeodomain-like"/>
    <property type="match status" value="1"/>
</dbReference>
<protein>
    <recommendedName>
        <fullName evidence="2">HTH psq-type domain-containing protein</fullName>
    </recommendedName>
</protein>
<evidence type="ECO:0000313" key="4">
    <source>
        <dbReference type="Proteomes" id="UP001610334"/>
    </source>
</evidence>
<evidence type="ECO:0000256" key="1">
    <source>
        <dbReference type="SAM" id="MobiDB-lite"/>
    </source>
</evidence>
<accession>A0ABR4H134</accession>
<dbReference type="EMBL" id="JBFXLT010000095">
    <property type="protein sequence ID" value="KAL2809153.1"/>
    <property type="molecule type" value="Genomic_DNA"/>
</dbReference>
<dbReference type="SUPFAM" id="SSF46689">
    <property type="entry name" value="Homeodomain-like"/>
    <property type="match status" value="1"/>
</dbReference>
<evidence type="ECO:0000313" key="3">
    <source>
        <dbReference type="EMBL" id="KAL2809153.1"/>
    </source>
</evidence>
<organism evidence="3 4">
    <name type="scientific">Aspergillus granulosus</name>
    <dbReference type="NCBI Taxonomy" id="176169"/>
    <lineage>
        <taxon>Eukaryota</taxon>
        <taxon>Fungi</taxon>
        <taxon>Dikarya</taxon>
        <taxon>Ascomycota</taxon>
        <taxon>Pezizomycotina</taxon>
        <taxon>Eurotiomycetes</taxon>
        <taxon>Eurotiomycetidae</taxon>
        <taxon>Eurotiales</taxon>
        <taxon>Aspergillaceae</taxon>
        <taxon>Aspergillus</taxon>
        <taxon>Aspergillus subgen. Nidulantes</taxon>
    </lineage>
</organism>
<dbReference type="InterPro" id="IPR007889">
    <property type="entry name" value="HTH_Psq"/>
</dbReference>
<keyword evidence="4" id="KW-1185">Reference proteome</keyword>
<proteinExistence type="predicted"/>